<dbReference type="Proteomes" id="UP001388366">
    <property type="component" value="Unassembled WGS sequence"/>
</dbReference>
<sequence>MSEFQLYQFQAIDAPLTHQQKQYMHDLSSRAQVSAYSAQYQYHYSDFPEDINTVLLYGFDLALYQANWGAVQLLIRLPTGLVDVDKLRVFCITDLISVYEEPDSIVLDISFDDEEGGRWIEAQGELAEIAGIRAMLLNGDYRPLYLAWLKAVQWQNESDVAVASMIIPAGFNSLEPSLQALAGLFELERDLITAVAKYSPELSDAPKLMALGSLSAQECTDWLQRLLDAEPLLVEKLTQRLTLNTDEVASSDLVTVSTLLKQAEQIKSQRLAAIAEAKQQERLAYLTSLIPKQTQLWQTVLELIEQKQAKPYDQAIMILVDLSELAQMQHHSAEFKVKTNELLARYSNRSALKSRFKSAQLL</sequence>
<accession>A0ABU9TXA9</accession>
<protein>
    <recommendedName>
        <fullName evidence="3">HDOD domain-containing protein</fullName>
    </recommendedName>
</protein>
<reference evidence="1 2" key="1">
    <citation type="submission" date="2024-03" db="EMBL/GenBank/DDBJ databases">
        <title>Community enrichment and isolation of bacterial strains for fucoidan degradation.</title>
        <authorList>
            <person name="Sichert A."/>
        </authorList>
    </citation>
    <scope>NUCLEOTIDE SEQUENCE [LARGE SCALE GENOMIC DNA]</scope>
    <source>
        <strain evidence="1 2">AS81</strain>
    </source>
</reference>
<organism evidence="1 2">
    <name type="scientific">Pseudoalteromonas neustonica</name>
    <dbReference type="NCBI Taxonomy" id="1840331"/>
    <lineage>
        <taxon>Bacteria</taxon>
        <taxon>Pseudomonadati</taxon>
        <taxon>Pseudomonadota</taxon>
        <taxon>Gammaproteobacteria</taxon>
        <taxon>Alteromonadales</taxon>
        <taxon>Pseudoalteromonadaceae</taxon>
        <taxon>Pseudoalteromonas</taxon>
    </lineage>
</organism>
<gene>
    <name evidence="1" type="ORF">WNY63_00155</name>
</gene>
<dbReference type="RefSeq" id="WP_342883010.1">
    <property type="nucleotide sequence ID" value="NZ_JBBMQU010000001.1"/>
</dbReference>
<proteinExistence type="predicted"/>
<evidence type="ECO:0000313" key="2">
    <source>
        <dbReference type="Proteomes" id="UP001388366"/>
    </source>
</evidence>
<evidence type="ECO:0000313" key="1">
    <source>
        <dbReference type="EMBL" id="MEM5549145.1"/>
    </source>
</evidence>
<name>A0ABU9TXA9_9GAMM</name>
<comment type="caution">
    <text evidence="1">The sequence shown here is derived from an EMBL/GenBank/DDBJ whole genome shotgun (WGS) entry which is preliminary data.</text>
</comment>
<keyword evidence="2" id="KW-1185">Reference proteome</keyword>
<dbReference type="EMBL" id="JBBMQU010000001">
    <property type="protein sequence ID" value="MEM5549145.1"/>
    <property type="molecule type" value="Genomic_DNA"/>
</dbReference>
<evidence type="ECO:0008006" key="3">
    <source>
        <dbReference type="Google" id="ProtNLM"/>
    </source>
</evidence>